<name>A0A2B7Y1N1_POLH7</name>
<accession>A0A2B7Y1N1</accession>
<dbReference type="Proteomes" id="UP000224634">
    <property type="component" value="Unassembled WGS sequence"/>
</dbReference>
<keyword evidence="3" id="KW-1185">Reference proteome</keyword>
<sequence>MLDSPLPATPPDERTKEIQNFWNLLKFLWKLEQIQQWRQEIFRSPDNNDPNSGCDACFNLICMQPSIHAAWTQGFFALRPLEYYNNEDKSKLDVEWYWQPKQSHGPYDLVDLRKPPPPSSRDLDDVDGFNIILEPTRDNFTKLKSGHRFTLETPDPQHLPLPSKALLELQWYLNRIVSMSAADEDSTNYDCGGKRREDTEQWINQLQEPAINF</sequence>
<dbReference type="AlphaFoldDB" id="A0A2B7Y1N1"/>
<dbReference type="EMBL" id="PDNA01000086">
    <property type="protein sequence ID" value="PGH15059.1"/>
    <property type="molecule type" value="Genomic_DNA"/>
</dbReference>
<dbReference type="Pfam" id="PF13391">
    <property type="entry name" value="HNH_2"/>
    <property type="match status" value="1"/>
</dbReference>
<evidence type="ECO:0000313" key="3">
    <source>
        <dbReference type="Proteomes" id="UP000224634"/>
    </source>
</evidence>
<dbReference type="OrthoDB" id="5416097at2759"/>
<proteinExistence type="predicted"/>
<dbReference type="InterPro" id="IPR003615">
    <property type="entry name" value="HNH_nuc"/>
</dbReference>
<protein>
    <recommendedName>
        <fullName evidence="1">HNH nuclease domain-containing protein</fullName>
    </recommendedName>
</protein>
<evidence type="ECO:0000313" key="2">
    <source>
        <dbReference type="EMBL" id="PGH15059.1"/>
    </source>
</evidence>
<reference evidence="2 3" key="1">
    <citation type="submission" date="2017-10" db="EMBL/GenBank/DDBJ databases">
        <title>Comparative genomics in systemic dimorphic fungi from Ajellomycetaceae.</title>
        <authorList>
            <person name="Munoz J.F."/>
            <person name="Mcewen J.G."/>
            <person name="Clay O.K."/>
            <person name="Cuomo C.A."/>
        </authorList>
    </citation>
    <scope>NUCLEOTIDE SEQUENCE [LARGE SCALE GENOMIC DNA]</scope>
    <source>
        <strain evidence="2 3">UAMH7299</strain>
    </source>
</reference>
<evidence type="ECO:0000259" key="1">
    <source>
        <dbReference type="Pfam" id="PF13391"/>
    </source>
</evidence>
<feature type="domain" description="HNH nuclease" evidence="1">
    <location>
        <begin position="32"/>
        <end position="78"/>
    </location>
</feature>
<gene>
    <name evidence="2" type="ORF">AJ80_05684</name>
</gene>
<comment type="caution">
    <text evidence="2">The sequence shown here is derived from an EMBL/GenBank/DDBJ whole genome shotgun (WGS) entry which is preliminary data.</text>
</comment>
<organism evidence="2 3">
    <name type="scientific">Polytolypa hystricis (strain UAMH7299)</name>
    <dbReference type="NCBI Taxonomy" id="1447883"/>
    <lineage>
        <taxon>Eukaryota</taxon>
        <taxon>Fungi</taxon>
        <taxon>Dikarya</taxon>
        <taxon>Ascomycota</taxon>
        <taxon>Pezizomycotina</taxon>
        <taxon>Eurotiomycetes</taxon>
        <taxon>Eurotiomycetidae</taxon>
        <taxon>Onygenales</taxon>
        <taxon>Onygenales incertae sedis</taxon>
        <taxon>Polytolypa</taxon>
    </lineage>
</organism>